<dbReference type="Pfam" id="PF02552">
    <property type="entry name" value="CO_dh"/>
    <property type="match status" value="1"/>
</dbReference>
<evidence type="ECO:0000313" key="1">
    <source>
        <dbReference type="EMBL" id="OKY78137.1"/>
    </source>
</evidence>
<gene>
    <name evidence="1" type="ORF">BTN85_0622</name>
</gene>
<dbReference type="InterPro" id="IPR003704">
    <property type="entry name" value="CdhB"/>
</dbReference>
<name>A0A1Q6DUX4_METT1</name>
<dbReference type="STRING" id="1903181.BTN85_0622"/>
<proteinExistence type="predicted"/>
<evidence type="ECO:0000313" key="2">
    <source>
        <dbReference type="Proteomes" id="UP000185744"/>
    </source>
</evidence>
<keyword evidence="2" id="KW-1185">Reference proteome</keyword>
<accession>A0A1Q6DUX4</accession>
<dbReference type="GO" id="GO:0019385">
    <property type="term" value="P:methanogenesis, from acetate"/>
    <property type="evidence" value="ECO:0007669"/>
    <property type="project" value="InterPro"/>
</dbReference>
<sequence length="121" mass="14181">MVDEEKVKKLLSKLKYMYYKTELDGREVEFEEFLEGLSEGESFKGVIHTETEVKENNKIRDGYILIDEGEIKLVIFMGKDIYYGSEALDMIKNPDKINYTRLKESKKEEILKKARDAGILF</sequence>
<reference evidence="1" key="1">
    <citation type="submission" date="2016-12" db="EMBL/GenBank/DDBJ databases">
        <title>Discovery of methanogenic haloarchaea.</title>
        <authorList>
            <person name="Sorokin D.Y."/>
            <person name="Makarova K.S."/>
            <person name="Abbas B."/>
            <person name="Ferrer M."/>
            <person name="Golyshin P.N."/>
        </authorList>
    </citation>
    <scope>NUCLEOTIDE SEQUENCE [LARGE SCALE GENOMIC DNA]</scope>
    <source>
        <strain evidence="1">HMET1</strain>
    </source>
</reference>
<comment type="caution">
    <text evidence="1">The sequence shown here is derived from an EMBL/GenBank/DDBJ whole genome shotgun (WGS) entry which is preliminary data.</text>
</comment>
<dbReference type="InParanoid" id="A0A1Q6DUX4"/>
<protein>
    <submittedName>
        <fullName evidence="1">Uncharacterized protein</fullName>
    </submittedName>
</protein>
<dbReference type="EMBL" id="MSDW01000001">
    <property type="protein sequence ID" value="OKY78137.1"/>
    <property type="molecule type" value="Genomic_DNA"/>
</dbReference>
<dbReference type="AlphaFoldDB" id="A0A1Q6DUX4"/>
<organism evidence="1 2">
    <name type="scientific">Methanohalarchaeum thermophilum</name>
    <dbReference type="NCBI Taxonomy" id="1903181"/>
    <lineage>
        <taxon>Archaea</taxon>
        <taxon>Methanobacteriati</taxon>
        <taxon>Methanobacteriota</taxon>
        <taxon>Methanonatronarchaeia</taxon>
        <taxon>Methanonatronarchaeales</taxon>
        <taxon>Methanonatronarchaeaceae</taxon>
        <taxon>Candidatus Methanohalarchaeum</taxon>
    </lineage>
</organism>
<dbReference type="Proteomes" id="UP000185744">
    <property type="component" value="Unassembled WGS sequence"/>
</dbReference>